<evidence type="ECO:0000313" key="3">
    <source>
        <dbReference type="Proteomes" id="UP001596435"/>
    </source>
</evidence>
<dbReference type="Proteomes" id="UP001596435">
    <property type="component" value="Unassembled WGS sequence"/>
</dbReference>
<feature type="compositionally biased region" description="Polar residues" evidence="1">
    <location>
        <begin position="72"/>
        <end position="81"/>
    </location>
</feature>
<comment type="caution">
    <text evidence="2">The sequence shown here is derived from an EMBL/GenBank/DDBJ whole genome shotgun (WGS) entry which is preliminary data.</text>
</comment>
<accession>A0ABW2FX33</accession>
<dbReference type="RefSeq" id="WP_380230995.1">
    <property type="nucleotide sequence ID" value="NZ_BAABKV010000001.1"/>
</dbReference>
<evidence type="ECO:0008006" key="4">
    <source>
        <dbReference type="Google" id="ProtNLM"/>
    </source>
</evidence>
<feature type="region of interest" description="Disordered" evidence="1">
    <location>
        <begin position="68"/>
        <end position="91"/>
    </location>
</feature>
<organism evidence="2 3">
    <name type="scientific">Kitasatospora paranensis</name>
    <dbReference type="NCBI Taxonomy" id="258053"/>
    <lineage>
        <taxon>Bacteria</taxon>
        <taxon>Bacillati</taxon>
        <taxon>Actinomycetota</taxon>
        <taxon>Actinomycetes</taxon>
        <taxon>Kitasatosporales</taxon>
        <taxon>Streptomycetaceae</taxon>
        <taxon>Kitasatospora</taxon>
    </lineage>
</organism>
<protein>
    <recommendedName>
        <fullName evidence="4">Transposase</fullName>
    </recommendedName>
</protein>
<sequence>MQVIIDADTNLVLAAARPAPGTKVGAKAWRDSVPATACEDMTVLGNGAYINTGLEVPHRKRPGRALRAANESGCTPSQHGRLTNGARPQHN</sequence>
<evidence type="ECO:0000256" key="1">
    <source>
        <dbReference type="SAM" id="MobiDB-lite"/>
    </source>
</evidence>
<gene>
    <name evidence="2" type="ORF">ACFQMG_11330</name>
</gene>
<keyword evidence="3" id="KW-1185">Reference proteome</keyword>
<dbReference type="EMBL" id="JBHTAJ010000017">
    <property type="protein sequence ID" value="MFC7180145.1"/>
    <property type="molecule type" value="Genomic_DNA"/>
</dbReference>
<evidence type="ECO:0000313" key="2">
    <source>
        <dbReference type="EMBL" id="MFC7180145.1"/>
    </source>
</evidence>
<reference evidence="3" key="1">
    <citation type="journal article" date="2019" name="Int. J. Syst. Evol. Microbiol.">
        <title>The Global Catalogue of Microorganisms (GCM) 10K type strain sequencing project: providing services to taxonomists for standard genome sequencing and annotation.</title>
        <authorList>
            <consortium name="The Broad Institute Genomics Platform"/>
            <consortium name="The Broad Institute Genome Sequencing Center for Infectious Disease"/>
            <person name="Wu L."/>
            <person name="Ma J."/>
        </authorList>
    </citation>
    <scope>NUCLEOTIDE SEQUENCE [LARGE SCALE GENOMIC DNA]</scope>
    <source>
        <strain evidence="3">CGMCC 1.12859</strain>
    </source>
</reference>
<name>A0ABW2FX33_9ACTN</name>
<proteinExistence type="predicted"/>